<organism evidence="1 2">
    <name type="scientific">Piscinibacter gummiphilus</name>
    <dbReference type="NCBI Taxonomy" id="946333"/>
    <lineage>
        <taxon>Bacteria</taxon>
        <taxon>Pseudomonadati</taxon>
        <taxon>Pseudomonadota</taxon>
        <taxon>Betaproteobacteria</taxon>
        <taxon>Burkholderiales</taxon>
        <taxon>Sphaerotilaceae</taxon>
        <taxon>Piscinibacter</taxon>
    </lineage>
</organism>
<evidence type="ECO:0008006" key="3">
    <source>
        <dbReference type="Google" id="ProtNLM"/>
    </source>
</evidence>
<protein>
    <recommendedName>
        <fullName evidence="3">ATP-binding protein</fullName>
    </recommendedName>
</protein>
<accession>A0ABZ0D4P3</accession>
<dbReference type="InterPro" id="IPR027417">
    <property type="entry name" value="P-loop_NTPase"/>
</dbReference>
<proteinExistence type="predicted"/>
<gene>
    <name evidence="1" type="ORF">RXV79_09125</name>
</gene>
<reference evidence="1 2" key="1">
    <citation type="submission" date="2023-10" db="EMBL/GenBank/DDBJ databases">
        <title>Bacteria for the degradation of biodegradable plastic PBAT(Polybutylene adipate terephthalate).</title>
        <authorList>
            <person name="Weon H.-Y."/>
            <person name="Yeon J."/>
        </authorList>
    </citation>
    <scope>NUCLEOTIDE SEQUENCE [LARGE SCALE GENOMIC DNA]</scope>
    <source>
        <strain evidence="1 2">SBD 7-3</strain>
    </source>
</reference>
<sequence length="688" mass="76069">MDRLADRMRARLAWTFVGREPELALLAESLAAETPSVQVFLVHGPGGIGKTGLLERARLLAASHGIDSVRIDARDVEASVPGLARALAGAFAAPDHDGDLAATLAACGNSPPRLIVIDTFERVAHLVGWLRESFLAELPAKTRVLIGTRTPPDAVWRTDPLWREASRVLGLRNLDVDECAHYLRARGIPVEHHDAIVKLTHGHPLAMTLVVDVVQASGEVPHKLARDVVRQLAERFTAQAPSDLHRRALETCAHARLTTEPLLADAVDATRAHELFDWLASQSVIESAPGGLFPHDLVRDAIDEELQWRNRERHRDVHVAVRDHLLRKAKDPTQAAGATFDVLFLHRHAQAMQPFVDFRALGSVYFERGGPGDMPLLLELARAELPAAQQADVARWCTHRACSVWVVRQRPGQMAAATLSIDLAALSDDERESDPVMAAVWRNLQGAAAPRAGDRQLLARWNIVSGGLLQPSGAMNALQMSQFHQWLTLPNLGAFVICTEHPDHWAPMMMHIGFARMSGCDQVIDGIPLGCYWHDWRSSPMSRWLEVMVDRELGREAPMEEPFAAPAVARLARTEFDRAVRDGLRTFNDRTALVANPLTASAVVTTSRRDSEDAVEALRRLLTETAEGLNAKPRDGKFWRALELTYLRPAGSQELAAERLGLPFGTYRYQLATGIERVVQALWERETA</sequence>
<keyword evidence="2" id="KW-1185">Reference proteome</keyword>
<dbReference type="Gene3D" id="3.40.50.300">
    <property type="entry name" value="P-loop containing nucleotide triphosphate hydrolases"/>
    <property type="match status" value="1"/>
</dbReference>
<evidence type="ECO:0000313" key="1">
    <source>
        <dbReference type="EMBL" id="WOB10212.1"/>
    </source>
</evidence>
<dbReference type="Proteomes" id="UP001303946">
    <property type="component" value="Chromosome"/>
</dbReference>
<evidence type="ECO:0000313" key="2">
    <source>
        <dbReference type="Proteomes" id="UP001303946"/>
    </source>
</evidence>
<dbReference type="SUPFAM" id="SSF52540">
    <property type="entry name" value="P-loop containing nucleoside triphosphate hydrolases"/>
    <property type="match status" value="1"/>
</dbReference>
<dbReference type="RefSeq" id="WP_316703119.1">
    <property type="nucleotide sequence ID" value="NZ_CP136336.1"/>
</dbReference>
<dbReference type="EMBL" id="CP136336">
    <property type="protein sequence ID" value="WOB10212.1"/>
    <property type="molecule type" value="Genomic_DNA"/>
</dbReference>
<name>A0ABZ0D4P3_9BURK</name>